<dbReference type="Gene3D" id="1.10.357.10">
    <property type="entry name" value="Tetracycline Repressor, domain 2"/>
    <property type="match status" value="1"/>
</dbReference>
<dbReference type="PROSITE" id="PS50977">
    <property type="entry name" value="HTH_TETR_2"/>
    <property type="match status" value="1"/>
</dbReference>
<dbReference type="EMBL" id="JAALAA010000001">
    <property type="protein sequence ID" value="NGN91201.1"/>
    <property type="molecule type" value="Genomic_DNA"/>
</dbReference>
<evidence type="ECO:0000313" key="7">
    <source>
        <dbReference type="Proteomes" id="UP000483261"/>
    </source>
</evidence>
<dbReference type="Pfam" id="PF00440">
    <property type="entry name" value="TetR_N"/>
    <property type="match status" value="1"/>
</dbReference>
<sequence length="189" mass="20154">MTTAGTAPAKDPQRRAAWAELATDYVHEHGLIGLSLRPLAAELGTSNRVLLYHFGTKDQLVADVLRTSNERSVAEVAALAPSEDLRSAVYDLWTVMEGDRCSRIYVEAAALGLFGREPYATAVQDANTLWIAGLIAHLTKSGVDPVVAERAAHVIDAAFMGFQLSLGPDGSLPERRSVDDLADAVAALA</sequence>
<dbReference type="GO" id="GO:0003700">
    <property type="term" value="F:DNA-binding transcription factor activity"/>
    <property type="evidence" value="ECO:0007669"/>
    <property type="project" value="TreeGrafter"/>
</dbReference>
<dbReference type="InterPro" id="IPR009057">
    <property type="entry name" value="Homeodomain-like_sf"/>
</dbReference>
<dbReference type="AlphaFoldDB" id="A0A6M1QXQ4"/>
<evidence type="ECO:0000259" key="5">
    <source>
        <dbReference type="PROSITE" id="PS50977"/>
    </source>
</evidence>
<proteinExistence type="predicted"/>
<dbReference type="PANTHER" id="PTHR30055">
    <property type="entry name" value="HTH-TYPE TRANSCRIPTIONAL REGULATOR RUTR"/>
    <property type="match status" value="1"/>
</dbReference>
<evidence type="ECO:0000256" key="4">
    <source>
        <dbReference type="PROSITE-ProRule" id="PRU00335"/>
    </source>
</evidence>
<dbReference type="Proteomes" id="UP000483261">
    <property type="component" value="Unassembled WGS sequence"/>
</dbReference>
<protein>
    <submittedName>
        <fullName evidence="6">TetR/AcrR family transcriptional regulator</fullName>
    </submittedName>
</protein>
<dbReference type="SUPFAM" id="SSF46689">
    <property type="entry name" value="Homeodomain-like"/>
    <property type="match status" value="1"/>
</dbReference>
<evidence type="ECO:0000313" key="6">
    <source>
        <dbReference type="EMBL" id="NGN91201.1"/>
    </source>
</evidence>
<dbReference type="GO" id="GO:0000976">
    <property type="term" value="F:transcription cis-regulatory region binding"/>
    <property type="evidence" value="ECO:0007669"/>
    <property type="project" value="TreeGrafter"/>
</dbReference>
<gene>
    <name evidence="6" type="ORF">G5C66_00405</name>
</gene>
<dbReference type="PANTHER" id="PTHR30055:SF234">
    <property type="entry name" value="HTH-TYPE TRANSCRIPTIONAL REGULATOR BETI"/>
    <property type="match status" value="1"/>
</dbReference>
<dbReference type="RefSeq" id="WP_165108618.1">
    <property type="nucleotide sequence ID" value="NZ_JAALAA010000001.1"/>
</dbReference>
<feature type="domain" description="HTH tetR-type" evidence="5">
    <location>
        <begin position="12"/>
        <end position="72"/>
    </location>
</feature>
<dbReference type="InterPro" id="IPR050109">
    <property type="entry name" value="HTH-type_TetR-like_transc_reg"/>
</dbReference>
<organism evidence="6 7">
    <name type="scientific">Nocardioides turkmenicus</name>
    <dbReference type="NCBI Taxonomy" id="2711220"/>
    <lineage>
        <taxon>Bacteria</taxon>
        <taxon>Bacillati</taxon>
        <taxon>Actinomycetota</taxon>
        <taxon>Actinomycetes</taxon>
        <taxon>Propionibacteriales</taxon>
        <taxon>Nocardioidaceae</taxon>
        <taxon>Nocardioides</taxon>
    </lineage>
</organism>
<dbReference type="InterPro" id="IPR001647">
    <property type="entry name" value="HTH_TetR"/>
</dbReference>
<evidence type="ECO:0000256" key="1">
    <source>
        <dbReference type="ARBA" id="ARBA00023015"/>
    </source>
</evidence>
<evidence type="ECO:0000256" key="3">
    <source>
        <dbReference type="ARBA" id="ARBA00023163"/>
    </source>
</evidence>
<reference evidence="6 7" key="1">
    <citation type="submission" date="2020-02" db="EMBL/GenBank/DDBJ databases">
        <title>Whole-genome analyses of novel actinobacteria.</title>
        <authorList>
            <person name="Sahin N."/>
        </authorList>
    </citation>
    <scope>NUCLEOTIDE SEQUENCE [LARGE SCALE GENOMIC DNA]</scope>
    <source>
        <strain evidence="6 7">KC13</strain>
    </source>
</reference>
<accession>A0A6M1QXQ4</accession>
<keyword evidence="7" id="KW-1185">Reference proteome</keyword>
<keyword evidence="2 4" id="KW-0238">DNA-binding</keyword>
<keyword evidence="1" id="KW-0805">Transcription regulation</keyword>
<comment type="caution">
    <text evidence="6">The sequence shown here is derived from an EMBL/GenBank/DDBJ whole genome shotgun (WGS) entry which is preliminary data.</text>
</comment>
<feature type="DNA-binding region" description="H-T-H motif" evidence="4">
    <location>
        <begin position="35"/>
        <end position="54"/>
    </location>
</feature>
<name>A0A6M1QXQ4_9ACTN</name>
<keyword evidence="3" id="KW-0804">Transcription</keyword>
<evidence type="ECO:0000256" key="2">
    <source>
        <dbReference type="ARBA" id="ARBA00023125"/>
    </source>
</evidence>